<dbReference type="InterPro" id="IPR036390">
    <property type="entry name" value="WH_DNA-bd_sf"/>
</dbReference>
<keyword evidence="2" id="KW-1185">Reference proteome</keyword>
<reference evidence="1 2" key="1">
    <citation type="submission" date="2019-01" db="EMBL/GenBank/DDBJ databases">
        <title>Genomes sequencing and comparative genomics of infectious freshwater microsporidia, Cucumispora dikerogammari and Thelohania contejeani.</title>
        <authorList>
            <person name="Cormier A."/>
            <person name="Giraud I."/>
            <person name="Wattier R."/>
            <person name="Teixeira M."/>
            <person name="Grandjean F."/>
            <person name="Rigaud T."/>
            <person name="Cordaux R."/>
        </authorList>
    </citation>
    <scope>NUCLEOTIDE SEQUENCE [LARGE SCALE GENOMIC DNA]</scope>
    <source>
        <strain evidence="1">T1</strain>
        <tissue evidence="1">Spores</tissue>
    </source>
</reference>
<dbReference type="InterPro" id="IPR031541">
    <property type="entry name" value="HTH_micro"/>
</dbReference>
<evidence type="ECO:0000313" key="1">
    <source>
        <dbReference type="EMBL" id="KAF7683287.1"/>
    </source>
</evidence>
<sequence>MITAKEKIFQMGVFGDRISLLTYDELKEIYKEPWVEVITEEQRCDLRAAFTPLMIRKTQNKMLREYVESPSMELRRKLNNLYIKMNSLEWKNYLTNSSFQFTTKEFYFVFDILIRRKEMVPIQEIRTEFGITPKRMFYMIKKLEDLGYITRRGNDKKVSVMINRDPEGYVFKGTRKEKRKSINEADNVGENPVDNLPCTKLQIGTPLFYQVKKIVEQSRGGVSSKDLEKLMGIKLKLGYKLLTKLADKNESIKTVDEFEGKIKRTRFYSIEGLLRAREEQKKRLLNMEVMDGTPVTQEMRIDAIERILLTRPAFVLESKIFDELAHLLGITHRLDRRTIIRAAQDGGFNVFRVEKKGSAQSRYIIARNGISEHNPIVQGLIQPETEVIENQNEFQQNIYKFFVEDKHGLEIDNGYEPSHTKRLKMFYEFICQEMTIKMIRSIVFDLDLIGEMTIELFMALIPFSNVGYRGYISQLLKDKNEEQGFQMKLNGWSNWKKDHPFSYKFDLKNFDYFLKDFEIYRLLGVEVGLRTKLHKLSVTENIWVDIAKDEKKEAAFGIDRRLQFYDAVKNFPEEDFYNMCYSFIYEKYTDIELLYMKKRLDAFRKICPSIISAPRIIKDLPPKLFKTYKMIKNMIIEKNKVVFDTATMNYSDLEIILQNLASQRIISNYRTMNDLEKVCGSDLLRKKLKHRVNSCAFTEEIYYVSEFRKRDPYYDHFFEPIYHLLISEGSMDVNALLKHIAIMTISELEEFLEVFKDIFEEVKIEGMRIIGLKSGVDSFNMII</sequence>
<accession>A0ABQ7HYQ2</accession>
<dbReference type="SUPFAM" id="SSF46785">
    <property type="entry name" value="Winged helix' DNA-binding domain"/>
    <property type="match status" value="1"/>
</dbReference>
<dbReference type="Pfam" id="PF17007">
    <property type="entry name" value="HTH_micro"/>
    <property type="match status" value="1"/>
</dbReference>
<evidence type="ECO:0008006" key="3">
    <source>
        <dbReference type="Google" id="ProtNLM"/>
    </source>
</evidence>
<dbReference type="InterPro" id="IPR036388">
    <property type="entry name" value="WH-like_DNA-bd_sf"/>
</dbReference>
<protein>
    <recommendedName>
        <fullName evidence="3">MarR family transcriptional regulator</fullName>
    </recommendedName>
</protein>
<gene>
    <name evidence="1" type="ORF">TCON_1502</name>
</gene>
<dbReference type="Gene3D" id="1.10.10.10">
    <property type="entry name" value="Winged helix-like DNA-binding domain superfamily/Winged helix DNA-binding domain"/>
    <property type="match status" value="1"/>
</dbReference>
<dbReference type="EMBL" id="SBIQ01000104">
    <property type="protein sequence ID" value="KAF7683287.1"/>
    <property type="molecule type" value="Genomic_DNA"/>
</dbReference>
<evidence type="ECO:0000313" key="2">
    <source>
        <dbReference type="Proteomes" id="UP001516464"/>
    </source>
</evidence>
<organism evidence="1 2">
    <name type="scientific">Astathelohania contejeani</name>
    <dbReference type="NCBI Taxonomy" id="164912"/>
    <lineage>
        <taxon>Eukaryota</taxon>
        <taxon>Fungi</taxon>
        <taxon>Fungi incertae sedis</taxon>
        <taxon>Microsporidia</taxon>
        <taxon>Astathelohaniidae</taxon>
        <taxon>Astathelohania</taxon>
    </lineage>
</organism>
<proteinExistence type="predicted"/>
<dbReference type="Proteomes" id="UP001516464">
    <property type="component" value="Unassembled WGS sequence"/>
</dbReference>
<name>A0ABQ7HYQ2_9MICR</name>
<comment type="caution">
    <text evidence="1">The sequence shown here is derived from an EMBL/GenBank/DDBJ whole genome shotgun (WGS) entry which is preliminary data.</text>
</comment>